<evidence type="ECO:0000313" key="2">
    <source>
        <dbReference type="EMBL" id="BAK84077.1"/>
    </source>
</evidence>
<dbReference type="KEGG" id="gxy:GLX_16650"/>
<dbReference type="Proteomes" id="UP000009044">
    <property type="component" value="Chromosome"/>
</dbReference>
<protein>
    <submittedName>
        <fullName evidence="2">Uncharacterized protein</fullName>
    </submittedName>
</protein>
<name>G2I7I0_KOMMN</name>
<keyword evidence="1" id="KW-1133">Transmembrane helix</keyword>
<reference evidence="3" key="1">
    <citation type="journal article" date="2011" name="J. Bacteriol.">
        <title>Complete genome sequence of NBRC 3288, a unique cellulose-nonproducing strain of Gluconacetobacter xylinus isolated from vinegar.</title>
        <authorList>
            <person name="Ogino H."/>
            <person name="Azuma Y."/>
            <person name="Hosoyama A."/>
            <person name="Nakazawa H."/>
            <person name="Matsutani M."/>
            <person name="Hasegawa A."/>
            <person name="Otsuyama K."/>
            <person name="Matsushita K."/>
            <person name="Fujita N."/>
            <person name="Shirai M."/>
        </authorList>
    </citation>
    <scope>NUCLEOTIDE SEQUENCE [LARGE SCALE GENOMIC DNA]</scope>
    <source>
        <strain evidence="3">NBRC 3288 / BCRC 11682 / LMG 1693</strain>
    </source>
</reference>
<dbReference type="HOGENOM" id="CLU_2538136_0_0_5"/>
<keyword evidence="1" id="KW-0812">Transmembrane</keyword>
<proteinExistence type="predicted"/>
<evidence type="ECO:0000256" key="1">
    <source>
        <dbReference type="SAM" id="Phobius"/>
    </source>
</evidence>
<dbReference type="PATRIC" id="fig|634177.7.peg.1903"/>
<dbReference type="STRING" id="634177.GLX_16650"/>
<dbReference type="EMBL" id="AP012159">
    <property type="protein sequence ID" value="BAK84077.1"/>
    <property type="molecule type" value="Genomic_DNA"/>
</dbReference>
<keyword evidence="1" id="KW-0472">Membrane</keyword>
<gene>
    <name evidence="2" type="ordered locus">GLX_16650</name>
</gene>
<sequence>MYDARLTGRVGPEPDRTYCIMSTAENLSKLSPEDIQEIAKSVEKSLHTHKADLHKQIAEHLAGLKGEVRLHEKKIPTYCKVFGLLILAAFSVGSFVFGRKSAE</sequence>
<accession>G2I7I0</accession>
<dbReference type="AlphaFoldDB" id="G2I7I0"/>
<organism evidence="2 3">
    <name type="scientific">Komagataeibacter medellinensis (strain NBRC 3288 / BCRC 11682 / LMG 1693 / Kondo 51)</name>
    <name type="common">Gluconacetobacter medellinensis</name>
    <dbReference type="NCBI Taxonomy" id="634177"/>
    <lineage>
        <taxon>Bacteria</taxon>
        <taxon>Pseudomonadati</taxon>
        <taxon>Pseudomonadota</taxon>
        <taxon>Alphaproteobacteria</taxon>
        <taxon>Acetobacterales</taxon>
        <taxon>Acetobacteraceae</taxon>
        <taxon>Komagataeibacter</taxon>
    </lineage>
</organism>
<evidence type="ECO:0000313" key="3">
    <source>
        <dbReference type="Proteomes" id="UP000009044"/>
    </source>
</evidence>
<feature type="transmembrane region" description="Helical" evidence="1">
    <location>
        <begin position="78"/>
        <end position="97"/>
    </location>
</feature>